<organism evidence="1 2">
    <name type="scientific">Paraflavisolibacter caeni</name>
    <dbReference type="NCBI Taxonomy" id="2982496"/>
    <lineage>
        <taxon>Bacteria</taxon>
        <taxon>Pseudomonadati</taxon>
        <taxon>Bacteroidota</taxon>
        <taxon>Chitinophagia</taxon>
        <taxon>Chitinophagales</taxon>
        <taxon>Chitinophagaceae</taxon>
        <taxon>Paraflavisolibacter</taxon>
    </lineage>
</organism>
<evidence type="ECO:0000313" key="2">
    <source>
        <dbReference type="Proteomes" id="UP001155483"/>
    </source>
</evidence>
<sequence>MTNSTIANNQVREHFPSAPKGIVINTTRTTKTTEAPKIVQNVEMNYQKISERERMNWIEQKLSQRSYVSGYKGL</sequence>
<comment type="caution">
    <text evidence="1">The sequence shown here is derived from an EMBL/GenBank/DDBJ whole genome shotgun (WGS) entry which is preliminary data.</text>
</comment>
<proteinExistence type="predicted"/>
<keyword evidence="2" id="KW-1185">Reference proteome</keyword>
<gene>
    <name evidence="1" type="ORF">OCK74_05840</name>
</gene>
<reference evidence="1" key="1">
    <citation type="submission" date="2022-09" db="EMBL/GenBank/DDBJ databases">
        <authorList>
            <person name="Yuan C."/>
            <person name="Ke Z."/>
        </authorList>
    </citation>
    <scope>NUCLEOTIDE SEQUENCE</scope>
    <source>
        <strain evidence="1">LB-8</strain>
    </source>
</reference>
<dbReference type="EMBL" id="JAOTIF010000002">
    <property type="protein sequence ID" value="MCU7548628.1"/>
    <property type="molecule type" value="Genomic_DNA"/>
</dbReference>
<dbReference type="AlphaFoldDB" id="A0A9X2XVV1"/>
<reference evidence="1" key="2">
    <citation type="submission" date="2023-04" db="EMBL/GenBank/DDBJ databases">
        <title>Paracnuella aquatica gen. nov., sp. nov., a member of the family Chitinophagaceae isolated from a hot spring.</title>
        <authorList>
            <person name="Wang C."/>
        </authorList>
    </citation>
    <scope>NUCLEOTIDE SEQUENCE</scope>
    <source>
        <strain evidence="1">LB-8</strain>
    </source>
</reference>
<dbReference type="Proteomes" id="UP001155483">
    <property type="component" value="Unassembled WGS sequence"/>
</dbReference>
<evidence type="ECO:0000313" key="1">
    <source>
        <dbReference type="EMBL" id="MCU7548628.1"/>
    </source>
</evidence>
<name>A0A9X2XVV1_9BACT</name>
<accession>A0A9X2XVV1</accession>
<dbReference type="RefSeq" id="WP_279296073.1">
    <property type="nucleotide sequence ID" value="NZ_JAOTIF010000002.1"/>
</dbReference>
<protein>
    <submittedName>
        <fullName evidence="1">Uncharacterized protein</fullName>
    </submittedName>
</protein>